<keyword evidence="1" id="KW-0812">Transmembrane</keyword>
<accession>A0A4U0P788</accession>
<dbReference type="AlphaFoldDB" id="A0A4U0P788"/>
<feature type="transmembrane region" description="Helical" evidence="1">
    <location>
        <begin position="149"/>
        <end position="168"/>
    </location>
</feature>
<protein>
    <submittedName>
        <fullName evidence="2">Uncharacterized protein</fullName>
    </submittedName>
</protein>
<feature type="transmembrane region" description="Helical" evidence="1">
    <location>
        <begin position="115"/>
        <end position="137"/>
    </location>
</feature>
<evidence type="ECO:0000313" key="2">
    <source>
        <dbReference type="EMBL" id="TJZ63190.1"/>
    </source>
</evidence>
<feature type="transmembrane region" description="Helical" evidence="1">
    <location>
        <begin position="188"/>
        <end position="209"/>
    </location>
</feature>
<keyword evidence="1" id="KW-1133">Transmembrane helix</keyword>
<feature type="transmembrane region" description="Helical" evidence="1">
    <location>
        <begin position="83"/>
        <end position="103"/>
    </location>
</feature>
<gene>
    <name evidence="2" type="ORF">FAZ15_02540</name>
</gene>
<keyword evidence="1" id="KW-0472">Membrane</keyword>
<dbReference type="InterPro" id="IPR049713">
    <property type="entry name" value="Pr6Pr-like"/>
</dbReference>
<dbReference type="OrthoDB" id="9809977at2"/>
<dbReference type="Proteomes" id="UP000306808">
    <property type="component" value="Unassembled WGS sequence"/>
</dbReference>
<name>A0A4U0P788_9SPHI</name>
<dbReference type="EMBL" id="SUME01000001">
    <property type="protein sequence ID" value="TJZ63190.1"/>
    <property type="molecule type" value="Genomic_DNA"/>
</dbReference>
<feature type="transmembrane region" description="Helical" evidence="1">
    <location>
        <begin position="49"/>
        <end position="71"/>
    </location>
</feature>
<dbReference type="NCBIfam" id="NF038065">
    <property type="entry name" value="Pr6Pr"/>
    <property type="match status" value="1"/>
</dbReference>
<reference evidence="2 3" key="1">
    <citation type="submission" date="2019-04" db="EMBL/GenBank/DDBJ databases">
        <title>Sphingobacterium olei sp. nov., isolated from oil-contaminated soil.</title>
        <authorList>
            <person name="Liu B."/>
        </authorList>
    </citation>
    <scope>NUCLEOTIDE SEQUENCE [LARGE SCALE GENOMIC DNA]</scope>
    <source>
        <strain evidence="2 3">HAL-9</strain>
    </source>
</reference>
<feature type="transmembrane region" description="Helical" evidence="1">
    <location>
        <begin position="12"/>
        <end position="29"/>
    </location>
</feature>
<proteinExistence type="predicted"/>
<organism evidence="2 3">
    <name type="scientific">Sphingobacterium olei</name>
    <dbReference type="NCBI Taxonomy" id="2571155"/>
    <lineage>
        <taxon>Bacteria</taxon>
        <taxon>Pseudomonadati</taxon>
        <taxon>Bacteroidota</taxon>
        <taxon>Sphingobacteriia</taxon>
        <taxon>Sphingobacteriales</taxon>
        <taxon>Sphingobacteriaceae</taxon>
        <taxon>Sphingobacterium</taxon>
    </lineage>
</organism>
<dbReference type="RefSeq" id="WP_136899736.1">
    <property type="nucleotide sequence ID" value="NZ_SUME01000001.1"/>
</dbReference>
<evidence type="ECO:0000313" key="3">
    <source>
        <dbReference type="Proteomes" id="UP000306808"/>
    </source>
</evidence>
<sequence>MKKAELPHKIKWINAIILIVMAMLTTYAVTPWNAWNVDPSSPSYGWNRFSFFTVQSNFIATATYLIAALAILKKKRLGEWFRYLRGSAVLYMMVTGIVYALLLQDTDVNPNPGHFNWSNFILHQLGPFFITVWWLLWPSRLVVTSSGSLLWLIFPLLWLIYTFIRASFTGWYPYPFLDPDKTGGAIGVSLYVFGITVFFLILSQLLAWISRARANNHTLY</sequence>
<evidence type="ECO:0000256" key="1">
    <source>
        <dbReference type="SAM" id="Phobius"/>
    </source>
</evidence>
<keyword evidence="3" id="KW-1185">Reference proteome</keyword>
<comment type="caution">
    <text evidence="2">The sequence shown here is derived from an EMBL/GenBank/DDBJ whole genome shotgun (WGS) entry which is preliminary data.</text>
</comment>